<dbReference type="RefSeq" id="WP_123015094.1">
    <property type="nucleotide sequence ID" value="NZ_AP024911.1"/>
</dbReference>
<evidence type="ECO:0000256" key="4">
    <source>
        <dbReference type="ARBA" id="ARBA00022989"/>
    </source>
</evidence>
<evidence type="ECO:0000256" key="1">
    <source>
        <dbReference type="ARBA" id="ARBA00004651"/>
    </source>
</evidence>
<evidence type="ECO:0000313" key="8">
    <source>
        <dbReference type="EMBL" id="MFC3024275.1"/>
    </source>
</evidence>
<dbReference type="InterPro" id="IPR000917">
    <property type="entry name" value="Sulfatase_N"/>
</dbReference>
<dbReference type="InterPro" id="IPR017850">
    <property type="entry name" value="Alkaline_phosphatase_core_sf"/>
</dbReference>
<evidence type="ECO:0000256" key="2">
    <source>
        <dbReference type="ARBA" id="ARBA00022475"/>
    </source>
</evidence>
<protein>
    <submittedName>
        <fullName evidence="8">LTA synthase family protein</fullName>
        <ecNumber evidence="8">2.7.8.-</ecNumber>
    </submittedName>
</protein>
<feature type="domain" description="Sulfatase N-terminal" evidence="7">
    <location>
        <begin position="292"/>
        <end position="561"/>
    </location>
</feature>
<feature type="transmembrane region" description="Helical" evidence="6">
    <location>
        <begin position="181"/>
        <end position="199"/>
    </location>
</feature>
<accession>A0ABV7CCU7</accession>
<feature type="transmembrane region" description="Helical" evidence="6">
    <location>
        <begin position="68"/>
        <end position="86"/>
    </location>
</feature>
<evidence type="ECO:0000256" key="3">
    <source>
        <dbReference type="ARBA" id="ARBA00022692"/>
    </source>
</evidence>
<evidence type="ECO:0000313" key="9">
    <source>
        <dbReference type="Proteomes" id="UP001595384"/>
    </source>
</evidence>
<dbReference type="EMBL" id="JBHRSE010000065">
    <property type="protein sequence ID" value="MFC3024275.1"/>
    <property type="molecule type" value="Genomic_DNA"/>
</dbReference>
<organism evidence="8 9">
    <name type="scientific">Vibrio zhugei</name>
    <dbReference type="NCBI Taxonomy" id="2479546"/>
    <lineage>
        <taxon>Bacteria</taxon>
        <taxon>Pseudomonadati</taxon>
        <taxon>Pseudomonadota</taxon>
        <taxon>Gammaproteobacteria</taxon>
        <taxon>Vibrionales</taxon>
        <taxon>Vibrionaceae</taxon>
        <taxon>Vibrio</taxon>
    </lineage>
</organism>
<evidence type="ECO:0000256" key="6">
    <source>
        <dbReference type="SAM" id="Phobius"/>
    </source>
</evidence>
<gene>
    <name evidence="8" type="ORF">ACFODT_10575</name>
</gene>
<dbReference type="InterPro" id="IPR012160">
    <property type="entry name" value="LtaS-like"/>
</dbReference>
<evidence type="ECO:0000256" key="5">
    <source>
        <dbReference type="ARBA" id="ARBA00023136"/>
    </source>
</evidence>
<feature type="transmembrane region" description="Helical" evidence="6">
    <location>
        <begin position="98"/>
        <end position="119"/>
    </location>
</feature>
<dbReference type="EC" id="2.7.8.-" evidence="8"/>
<dbReference type="GO" id="GO:0016740">
    <property type="term" value="F:transferase activity"/>
    <property type="evidence" value="ECO:0007669"/>
    <property type="project" value="UniProtKB-KW"/>
</dbReference>
<reference evidence="9" key="1">
    <citation type="journal article" date="2019" name="Int. J. Syst. Evol. Microbiol.">
        <title>The Global Catalogue of Microorganisms (GCM) 10K type strain sequencing project: providing services to taxonomists for standard genome sequencing and annotation.</title>
        <authorList>
            <consortium name="The Broad Institute Genomics Platform"/>
            <consortium name="The Broad Institute Genome Sequencing Center for Infectious Disease"/>
            <person name="Wu L."/>
            <person name="Ma J."/>
        </authorList>
    </citation>
    <scope>NUCLEOTIDE SEQUENCE [LARGE SCALE GENOMIC DNA]</scope>
    <source>
        <strain evidence="9">KCTC 62784</strain>
    </source>
</reference>
<dbReference type="SUPFAM" id="SSF53649">
    <property type="entry name" value="Alkaline phosphatase-like"/>
    <property type="match status" value="1"/>
</dbReference>
<keyword evidence="8" id="KW-0808">Transferase</keyword>
<comment type="subcellular location">
    <subcellularLocation>
        <location evidence="1">Cell membrane</location>
        <topology evidence="1">Multi-pass membrane protein</topology>
    </subcellularLocation>
</comment>
<keyword evidence="2" id="KW-1003">Cell membrane</keyword>
<name>A0ABV7CCU7_9VIBR</name>
<keyword evidence="3 6" id="KW-0812">Transmembrane</keyword>
<comment type="caution">
    <text evidence="8">The sequence shown here is derived from an EMBL/GenBank/DDBJ whole genome shotgun (WGS) entry which is preliminary data.</text>
</comment>
<dbReference type="Proteomes" id="UP001595384">
    <property type="component" value="Unassembled WGS sequence"/>
</dbReference>
<dbReference type="Pfam" id="PF00884">
    <property type="entry name" value="Sulfatase"/>
    <property type="match status" value="1"/>
</dbReference>
<dbReference type="CDD" id="cd16015">
    <property type="entry name" value="LTA_synthase"/>
    <property type="match status" value="1"/>
</dbReference>
<dbReference type="Gene3D" id="3.40.720.10">
    <property type="entry name" value="Alkaline Phosphatase, subunit A"/>
    <property type="match status" value="1"/>
</dbReference>
<evidence type="ECO:0000259" key="7">
    <source>
        <dbReference type="Pfam" id="PF00884"/>
    </source>
</evidence>
<sequence length="650" mass="72853">MATLMPRHKASVLKAGVLQPLLCFFLIDLLLLSLSRLILSLWQSERVFAHSGQYAHIFIGGLRIDLSSLGYLFAPALLLVIIATLIRLPQYLRLPLKLYLVGGSLLILFFELITPTFILEYDLRPNRLFLDYLIYPKEVSSMLFAGYKTEIVLVLAALLISGWVFAKLFDRVWRSESKGVFFRQITMQFVLTCLLVLAARGTLEHRPINPALVAFSTDHLLNDLSLNSAYSVAFAWKQAKDEKSSADYYGPMKQEVLLKLIHSTMQNKEATYTDATAPTKTMHTSSFPGRKKNLVILLQESLGARYVGKLGGLPLTPNLDKIMDEGWNFTQLYATGTRSVRGIEAVVTGFTPTPARSVVKLGKSQQNFFTLASFLGQRGYHTQFIYGGEAHFDNMKTFFLGNGFQDIVEGSDFANINFLGSWGASDGDLYTQADREFTQLHQQGKPFFSLVFTSSNHSPYDYPDGTITPYDHPKQTRNNAAKYSDYALGEFVKKAKQSDYWKDTIFVVVADHDSRVQGANLVPVRHFHIPAVIFGHDVPHQVENRLASQIDLGPTLLSLIGASGAHPMIGNDFTKPMSESQPRAMLQYDKNFAYLKGNKAIIFQPEKAPLTFLLQDEKLIPSQPDAALTQEAHAYANFGSMAYQQGWYSQ</sequence>
<dbReference type="PANTHER" id="PTHR47371:SF3">
    <property type="entry name" value="PHOSPHOGLYCEROL TRANSFERASE I"/>
    <property type="match status" value="1"/>
</dbReference>
<dbReference type="Gene3D" id="3.30.1120.80">
    <property type="match status" value="1"/>
</dbReference>
<dbReference type="PIRSF" id="PIRSF005091">
    <property type="entry name" value="Mmb_sulf_HI1246"/>
    <property type="match status" value="1"/>
</dbReference>
<keyword evidence="5 6" id="KW-0472">Membrane</keyword>
<dbReference type="PANTHER" id="PTHR47371">
    <property type="entry name" value="LIPOTEICHOIC ACID SYNTHASE"/>
    <property type="match status" value="1"/>
</dbReference>
<keyword evidence="9" id="KW-1185">Reference proteome</keyword>
<keyword evidence="4 6" id="KW-1133">Transmembrane helix</keyword>
<feature type="transmembrane region" description="Helical" evidence="6">
    <location>
        <begin position="21"/>
        <end position="42"/>
    </location>
</feature>
<feature type="transmembrane region" description="Helical" evidence="6">
    <location>
        <begin position="151"/>
        <end position="169"/>
    </location>
</feature>
<dbReference type="InterPro" id="IPR050448">
    <property type="entry name" value="OpgB/LTA_synthase_biosynth"/>
</dbReference>
<proteinExistence type="predicted"/>